<feature type="domain" description="Flagellar Assembly Protein A N-terminal region" evidence="2">
    <location>
        <begin position="73"/>
        <end position="244"/>
    </location>
</feature>
<protein>
    <submittedName>
        <fullName evidence="3">DUF342 domain-containing protein</fullName>
    </submittedName>
</protein>
<keyword evidence="4" id="KW-1185">Reference proteome</keyword>
<dbReference type="Pfam" id="PF20250">
    <property type="entry name" value="FapA_N"/>
    <property type="match status" value="1"/>
</dbReference>
<sequence>MEKFKNEYILIEEEHHTIYVTVFKRGFLLRHFLEIIRDIPTIKITQDKNLQEALVLASNVRVEIGENLPLICLSVSEDKMEASIVLNCTQADLDARREFYIGEILKTIHDNKVTEGILVDRLQDGLRPQQEILIARGVQPIDGKDAQIRYFSLSERKPTIRQDGTADYYDMNFIDEVKKGDWLGEKIPATNGTSGRTITGEMVVPIKGRDLKLLYDRKSVVEEEEDGSKMVLRAIIDGVVSFEQGKISVGDHLRIDGDVGIETGNIIFDGSVTIRGIVQPGFSVAATKDISILGEMGLSGIKSITSQNGDIFIKGGIFGQGTSKVKAGRNIFLKHANDSHLIAKEDIHIGYYAIGSSLNARHILTEERHGKIIGGKLEAKGKVVAAIIGNSMERKTFIHIEGFNRSVLTEQLEEMLQEYKKELTAFETLKKRIDAFENSSRRKEEDSQLQVMQEEFDQRLSSLSKLDDKCKYVANLLEIKGEGEVTIKKVAYPGTFLEIKNAGKRIATSVMGTFYVTGSILQYE</sequence>
<comment type="caution">
    <text evidence="3">The sequence shown here is derived from an EMBL/GenBank/DDBJ whole genome shotgun (WGS) entry which is preliminary data.</text>
</comment>
<evidence type="ECO:0000313" key="3">
    <source>
        <dbReference type="EMBL" id="RTR35210.1"/>
    </source>
</evidence>
<name>A0A3S0IGY2_9BACI</name>
<evidence type="ECO:0000259" key="2">
    <source>
        <dbReference type="Pfam" id="PF20250"/>
    </source>
</evidence>
<keyword evidence="1" id="KW-0175">Coiled coil</keyword>
<proteinExistence type="predicted"/>
<dbReference type="PANTHER" id="PTHR38032">
    <property type="entry name" value="POLYMERASE-RELATED"/>
    <property type="match status" value="1"/>
</dbReference>
<dbReference type="InterPro" id="IPR046866">
    <property type="entry name" value="FapA_N"/>
</dbReference>
<dbReference type="OrthoDB" id="1279at2"/>
<dbReference type="Pfam" id="PF03961">
    <property type="entry name" value="FapA"/>
    <property type="match status" value="1"/>
</dbReference>
<gene>
    <name evidence="3" type="ORF">EKG37_04830</name>
</gene>
<evidence type="ECO:0000313" key="4">
    <source>
        <dbReference type="Proteomes" id="UP000271374"/>
    </source>
</evidence>
<accession>A0A3S0IGY2</accession>
<feature type="coiled-coil region" evidence="1">
    <location>
        <begin position="409"/>
        <end position="446"/>
    </location>
</feature>
<evidence type="ECO:0000256" key="1">
    <source>
        <dbReference type="SAM" id="Coils"/>
    </source>
</evidence>
<reference evidence="3 4" key="1">
    <citation type="submission" date="2018-12" db="EMBL/GenBank/DDBJ databases">
        <title>Bacillus yapensis draft genome sequence.</title>
        <authorList>
            <person name="Yu L."/>
            <person name="Xu X."/>
            <person name="Tang X."/>
        </authorList>
    </citation>
    <scope>NUCLEOTIDE SEQUENCE [LARGE SCALE GENOMIC DNA]</scope>
    <source>
        <strain evidence="3 4">XXST-01</strain>
    </source>
</reference>
<dbReference type="InterPro" id="IPR005646">
    <property type="entry name" value="FapA"/>
</dbReference>
<dbReference type="PANTHER" id="PTHR38032:SF1">
    <property type="entry name" value="RNA-BINDING PROTEIN KHPB N-TERMINAL DOMAIN-CONTAINING PROTEIN"/>
    <property type="match status" value="1"/>
</dbReference>
<dbReference type="EMBL" id="RXNT01000003">
    <property type="protein sequence ID" value="RTR35210.1"/>
    <property type="molecule type" value="Genomic_DNA"/>
</dbReference>
<dbReference type="RefSeq" id="WP_126406920.1">
    <property type="nucleotide sequence ID" value="NZ_RXNT01000003.1"/>
</dbReference>
<organism evidence="3 4">
    <name type="scientific">Bacillus yapensis</name>
    <dbReference type="NCBI Taxonomy" id="2492960"/>
    <lineage>
        <taxon>Bacteria</taxon>
        <taxon>Bacillati</taxon>
        <taxon>Bacillota</taxon>
        <taxon>Bacilli</taxon>
        <taxon>Bacillales</taxon>
        <taxon>Bacillaceae</taxon>
        <taxon>Bacillus</taxon>
    </lineage>
</organism>
<dbReference type="Proteomes" id="UP000271374">
    <property type="component" value="Unassembled WGS sequence"/>
</dbReference>
<dbReference type="AlphaFoldDB" id="A0A3S0IGY2"/>
<dbReference type="InterPro" id="IPR046865">
    <property type="entry name" value="FapA_b_solenoid"/>
</dbReference>